<feature type="transmembrane region" description="Helical" evidence="1">
    <location>
        <begin position="12"/>
        <end position="31"/>
    </location>
</feature>
<gene>
    <name evidence="2" type="ORF">C8E97_3764</name>
</gene>
<evidence type="ECO:0008006" key="4">
    <source>
        <dbReference type="Google" id="ProtNLM"/>
    </source>
</evidence>
<feature type="transmembrane region" description="Helical" evidence="1">
    <location>
        <begin position="185"/>
        <end position="213"/>
    </location>
</feature>
<dbReference type="OrthoDB" id="3752109at2"/>
<feature type="transmembrane region" description="Helical" evidence="1">
    <location>
        <begin position="324"/>
        <end position="344"/>
    </location>
</feature>
<evidence type="ECO:0000256" key="1">
    <source>
        <dbReference type="SAM" id="Phobius"/>
    </source>
</evidence>
<feature type="transmembrane region" description="Helical" evidence="1">
    <location>
        <begin position="102"/>
        <end position="125"/>
    </location>
</feature>
<dbReference type="AlphaFoldDB" id="A0A495W5L6"/>
<feature type="transmembrane region" description="Helical" evidence="1">
    <location>
        <begin position="356"/>
        <end position="372"/>
    </location>
</feature>
<comment type="caution">
    <text evidence="2">The sequence shown here is derived from an EMBL/GenBank/DDBJ whole genome shotgun (WGS) entry which is preliminary data.</text>
</comment>
<feature type="transmembrane region" description="Helical" evidence="1">
    <location>
        <begin position="225"/>
        <end position="246"/>
    </location>
</feature>
<keyword evidence="1" id="KW-0472">Membrane</keyword>
<name>A0A495W5L6_9PSEU</name>
<proteinExistence type="predicted"/>
<feature type="transmembrane region" description="Helical" evidence="1">
    <location>
        <begin position="384"/>
        <end position="402"/>
    </location>
</feature>
<feature type="transmembrane region" description="Helical" evidence="1">
    <location>
        <begin position="408"/>
        <end position="425"/>
    </location>
</feature>
<evidence type="ECO:0000313" key="3">
    <source>
        <dbReference type="Proteomes" id="UP000282084"/>
    </source>
</evidence>
<feature type="transmembrane region" description="Helical" evidence="1">
    <location>
        <begin position="294"/>
        <end position="312"/>
    </location>
</feature>
<feature type="transmembrane region" description="Helical" evidence="1">
    <location>
        <begin position="432"/>
        <end position="454"/>
    </location>
</feature>
<reference evidence="2 3" key="1">
    <citation type="submission" date="2018-10" db="EMBL/GenBank/DDBJ databases">
        <title>Sequencing the genomes of 1000 actinobacteria strains.</title>
        <authorList>
            <person name="Klenk H.-P."/>
        </authorList>
    </citation>
    <scope>NUCLEOTIDE SEQUENCE [LARGE SCALE GENOMIC DNA]</scope>
    <source>
        <strain evidence="2 3">DSM 43800</strain>
    </source>
</reference>
<dbReference type="Proteomes" id="UP000282084">
    <property type="component" value="Unassembled WGS sequence"/>
</dbReference>
<keyword evidence="1" id="KW-1133">Transmembrane helix</keyword>
<evidence type="ECO:0000313" key="2">
    <source>
        <dbReference type="EMBL" id="RKT55108.1"/>
    </source>
</evidence>
<dbReference type="EMBL" id="RBXO01000001">
    <property type="protein sequence ID" value="RKT55108.1"/>
    <property type="molecule type" value="Genomic_DNA"/>
</dbReference>
<dbReference type="RefSeq" id="WP_121006871.1">
    <property type="nucleotide sequence ID" value="NZ_RBXO01000001.1"/>
</dbReference>
<organism evidence="2 3">
    <name type="scientific">Saccharothrix australiensis</name>
    <dbReference type="NCBI Taxonomy" id="2072"/>
    <lineage>
        <taxon>Bacteria</taxon>
        <taxon>Bacillati</taxon>
        <taxon>Actinomycetota</taxon>
        <taxon>Actinomycetes</taxon>
        <taxon>Pseudonocardiales</taxon>
        <taxon>Pseudonocardiaceae</taxon>
        <taxon>Saccharothrix</taxon>
    </lineage>
</organism>
<keyword evidence="1" id="KW-0812">Transmembrane</keyword>
<protein>
    <recommendedName>
        <fullName evidence="4">Membrane protein YfhO</fullName>
    </recommendedName>
</protein>
<keyword evidence="3" id="KW-1185">Reference proteome</keyword>
<accession>A0A495W5L6</accession>
<feature type="transmembrane region" description="Helical" evidence="1">
    <location>
        <begin position="678"/>
        <end position="698"/>
    </location>
</feature>
<sequence>MRTLVQRPTRGPLVALGVCVAVVLIAQIPFLRNRLFYVWDDSAVQFLPTWHHLGDRLLAGEWPLLLDVDSWMGGNLAAEALFGVWNPVNLANYALVAQFDDLAVAAVVVKSEFLALLALGTYLLCREYGASRGPAAVVGIALPFCGFTLYYEAATWAAGLMAFTWLPFTWWAARRAARGAASPLWAFLFGALAVTTGNPYGLLGVCVVMAALLVESWLKRDRSALVRVLVVGGLVALLVPLVYLPLLGSSAVTVRANQGFSSDGTLMPRLSELINLSMASHQPMVKGFGHSIRMLTPSAYFAWFVVPLLPWLHWSRLRDRWRPLAGVLAVGAAYLLLAIGPSNLWMFRFPLRHLEVVYLAFGVLFAVLLTGGPRMDHVRRRASITAGALLLTAYLTFAAGPWQWRHHLVALALLAVGGALALWLARRGRLVGTYGVLVAGVAVGLVAQTSWFPFNGDVAEHRFPRSVSELRAQTPPHEGTTFPVGTVLPGNVGLVAGLSSVGSYTGMSFREFAAATCMVYHGGTCAGSLEKVFTPTRLDGVVLADLIRAESVVVENALRPDAQPPPGWRVSSRSAKFTVLSREQPLPWPDGRLAHATAGVRVTEDVAPHDRDESVRFSKPRGQAGSLAFARLAWPGYRAELDGRALATREGPAGLLVVDLPADVEGGRLTLRWTPPGLPLGIALAVLSLLGVLAYAGFTWRRARRDRVLVPAERRAPAELSSSGV</sequence>
<feature type="transmembrane region" description="Helical" evidence="1">
    <location>
        <begin position="137"/>
        <end position="165"/>
    </location>
</feature>